<evidence type="ECO:0000259" key="9">
    <source>
        <dbReference type="PROSITE" id="PS50929"/>
    </source>
</evidence>
<dbReference type="EMBL" id="BSUM01000001">
    <property type="protein sequence ID" value="GMA31058.1"/>
    <property type="molecule type" value="Genomic_DNA"/>
</dbReference>
<dbReference type="Pfam" id="PF00664">
    <property type="entry name" value="ABC_membrane"/>
    <property type="match status" value="1"/>
</dbReference>
<dbReference type="AlphaFoldDB" id="A0AA37UR78"/>
<evidence type="ECO:0000256" key="5">
    <source>
        <dbReference type="ARBA" id="ARBA00022989"/>
    </source>
</evidence>
<feature type="transmembrane region" description="Helical" evidence="8">
    <location>
        <begin position="52"/>
        <end position="71"/>
    </location>
</feature>
<comment type="caution">
    <text evidence="10">The sequence shown here is derived from an EMBL/GenBank/DDBJ whole genome shotgun (WGS) entry which is preliminary data.</text>
</comment>
<dbReference type="GO" id="GO:0005524">
    <property type="term" value="F:ATP binding"/>
    <property type="evidence" value="ECO:0007669"/>
    <property type="project" value="UniProtKB-KW"/>
</dbReference>
<dbReference type="InterPro" id="IPR003593">
    <property type="entry name" value="AAA+_ATPase"/>
</dbReference>
<dbReference type="PANTHER" id="PTHR43394:SF1">
    <property type="entry name" value="ATP-BINDING CASSETTE SUB-FAMILY B MEMBER 10, MITOCHONDRIAL"/>
    <property type="match status" value="1"/>
</dbReference>
<dbReference type="SUPFAM" id="SSF52540">
    <property type="entry name" value="P-loop containing nucleoside triphosphate hydrolases"/>
    <property type="match status" value="1"/>
</dbReference>
<dbReference type="SMART" id="SM00382">
    <property type="entry name" value="AAA"/>
    <property type="match status" value="1"/>
</dbReference>
<evidence type="ECO:0000256" key="4">
    <source>
        <dbReference type="ARBA" id="ARBA00022840"/>
    </source>
</evidence>
<evidence type="ECO:0000256" key="8">
    <source>
        <dbReference type="SAM" id="Phobius"/>
    </source>
</evidence>
<dbReference type="CDD" id="cd18547">
    <property type="entry name" value="ABC_6TM_Tm288_like"/>
    <property type="match status" value="1"/>
</dbReference>
<proteinExistence type="predicted"/>
<reference evidence="10" key="2">
    <citation type="submission" date="2023-02" db="EMBL/GenBank/DDBJ databases">
        <authorList>
            <person name="Sun Q."/>
            <person name="Mori K."/>
        </authorList>
    </citation>
    <scope>NUCLEOTIDE SEQUENCE</scope>
    <source>
        <strain evidence="10">NBRC 112290</strain>
    </source>
</reference>
<dbReference type="InterPro" id="IPR036640">
    <property type="entry name" value="ABC1_TM_sf"/>
</dbReference>
<comment type="subcellular location">
    <subcellularLocation>
        <location evidence="1">Cell membrane</location>
        <topology evidence="1">Multi-pass membrane protein</topology>
    </subcellularLocation>
</comment>
<dbReference type="InterPro" id="IPR003439">
    <property type="entry name" value="ABC_transporter-like_ATP-bd"/>
</dbReference>
<gene>
    <name evidence="10" type="ORF">GCM10025875_10500</name>
</gene>
<dbReference type="PANTHER" id="PTHR43394">
    <property type="entry name" value="ATP-DEPENDENT PERMEASE MDL1, MITOCHONDRIAL"/>
    <property type="match status" value="1"/>
</dbReference>
<sequence length="597" mass="63872">MSERRSDAAVVAEGRRTRQGGPGGTLGMPAEKPLDLRGTIGRLLADMREHRLALAVSVVLGIASVVLAVLGPRLLGDATNLVFGGVLARDLPAGVGRQETLDRLAQAGDPRADLLATVPFTPGQGLDTAALARLLAVVAAVYVGSSVLSWLQSRIIAVAVQATMFRLRQRVSDKLGRVPLSYLDSTSRGDVLSRVTNDVDNLAQSLSQTLAQLVTSVVTVVGVLTMMFVISPVLAAVALVAVPLSALVTAMIARRSQPQFIRQWRTTGELNGHVEEMYTGHSLIKVYGRADQARRTFDERNDELFASSFRAQFISGTMQPAMGIVANLTYVLIAVLGGIRVVSGTMSLGDVQAFIQYSRQYTQPITQIAAMMNMLQSGAASAERVYALLDAPEQASDPSPATSPGQVRGRVAFEGVDFSYDDAHPLITGLDLVAEPGQTVAIVGPTGAGKTTLVNLLMRFYEIDGGRITLDGVDTREMTRDDLRRSIGMVLQDAWLFEGTIEQNICYPLQTEPGGEVTPELRERMLRAARATHVDAIVRSLPQGYETVLADEGTSLSQGSGSSSPSLAPSSPTRRSSSSTRRRARSTPGPRCSCSRR</sequence>
<feature type="compositionally biased region" description="Low complexity" evidence="7">
    <location>
        <begin position="553"/>
        <end position="579"/>
    </location>
</feature>
<dbReference type="GO" id="GO:0005886">
    <property type="term" value="C:plasma membrane"/>
    <property type="evidence" value="ECO:0007669"/>
    <property type="project" value="UniProtKB-SubCell"/>
</dbReference>
<keyword evidence="5 8" id="KW-1133">Transmembrane helix</keyword>
<dbReference type="PROSITE" id="PS50929">
    <property type="entry name" value="ABC_TM1F"/>
    <property type="match status" value="1"/>
</dbReference>
<keyword evidence="11" id="KW-1185">Reference proteome</keyword>
<evidence type="ECO:0000256" key="6">
    <source>
        <dbReference type="ARBA" id="ARBA00023136"/>
    </source>
</evidence>
<feature type="transmembrane region" description="Helical" evidence="8">
    <location>
        <begin position="130"/>
        <end position="151"/>
    </location>
</feature>
<dbReference type="Pfam" id="PF00005">
    <property type="entry name" value="ABC_tran"/>
    <property type="match status" value="1"/>
</dbReference>
<feature type="transmembrane region" description="Helical" evidence="8">
    <location>
        <begin position="236"/>
        <end position="253"/>
    </location>
</feature>
<keyword evidence="2 8" id="KW-0812">Transmembrane</keyword>
<feature type="region of interest" description="Disordered" evidence="7">
    <location>
        <begin position="552"/>
        <end position="597"/>
    </location>
</feature>
<dbReference type="InterPro" id="IPR011527">
    <property type="entry name" value="ABC1_TM_dom"/>
</dbReference>
<dbReference type="Gene3D" id="3.40.50.300">
    <property type="entry name" value="P-loop containing nucleotide triphosphate hydrolases"/>
    <property type="match status" value="1"/>
</dbReference>
<keyword evidence="4 10" id="KW-0067">ATP-binding</keyword>
<keyword evidence="6 8" id="KW-0472">Membrane</keyword>
<evidence type="ECO:0000313" key="10">
    <source>
        <dbReference type="EMBL" id="GMA31058.1"/>
    </source>
</evidence>
<feature type="transmembrane region" description="Helical" evidence="8">
    <location>
        <begin position="210"/>
        <end position="230"/>
    </location>
</feature>
<keyword evidence="3" id="KW-0547">Nucleotide-binding</keyword>
<evidence type="ECO:0000256" key="3">
    <source>
        <dbReference type="ARBA" id="ARBA00022741"/>
    </source>
</evidence>
<dbReference type="GO" id="GO:0016887">
    <property type="term" value="F:ATP hydrolysis activity"/>
    <property type="evidence" value="ECO:0007669"/>
    <property type="project" value="InterPro"/>
</dbReference>
<protein>
    <submittedName>
        <fullName evidence="10">Multidrug ABC transporter ATP-binding protein</fullName>
    </submittedName>
</protein>
<evidence type="ECO:0000313" key="11">
    <source>
        <dbReference type="Proteomes" id="UP001157161"/>
    </source>
</evidence>
<dbReference type="Proteomes" id="UP001157161">
    <property type="component" value="Unassembled WGS sequence"/>
</dbReference>
<dbReference type="InterPro" id="IPR039421">
    <property type="entry name" value="Type_1_exporter"/>
</dbReference>
<dbReference type="SUPFAM" id="SSF90123">
    <property type="entry name" value="ABC transporter transmembrane region"/>
    <property type="match status" value="1"/>
</dbReference>
<evidence type="ECO:0000256" key="1">
    <source>
        <dbReference type="ARBA" id="ARBA00004651"/>
    </source>
</evidence>
<accession>A0AA37UR78</accession>
<evidence type="ECO:0000256" key="7">
    <source>
        <dbReference type="SAM" id="MobiDB-lite"/>
    </source>
</evidence>
<dbReference type="InterPro" id="IPR027417">
    <property type="entry name" value="P-loop_NTPase"/>
</dbReference>
<dbReference type="GO" id="GO:0015421">
    <property type="term" value="F:ABC-type oligopeptide transporter activity"/>
    <property type="evidence" value="ECO:0007669"/>
    <property type="project" value="TreeGrafter"/>
</dbReference>
<feature type="region of interest" description="Disordered" evidence="7">
    <location>
        <begin position="1"/>
        <end position="31"/>
    </location>
</feature>
<organism evidence="10 11">
    <name type="scientific">Litorihabitans aurantiacus</name>
    <dbReference type="NCBI Taxonomy" id="1930061"/>
    <lineage>
        <taxon>Bacteria</taxon>
        <taxon>Bacillati</taxon>
        <taxon>Actinomycetota</taxon>
        <taxon>Actinomycetes</taxon>
        <taxon>Micrococcales</taxon>
        <taxon>Beutenbergiaceae</taxon>
        <taxon>Litorihabitans</taxon>
    </lineage>
</organism>
<reference evidence="10" key="1">
    <citation type="journal article" date="2014" name="Int. J. Syst. Evol. Microbiol.">
        <title>Complete genome sequence of Corynebacterium casei LMG S-19264T (=DSM 44701T), isolated from a smear-ripened cheese.</title>
        <authorList>
            <consortium name="US DOE Joint Genome Institute (JGI-PGF)"/>
            <person name="Walter F."/>
            <person name="Albersmeier A."/>
            <person name="Kalinowski J."/>
            <person name="Ruckert C."/>
        </authorList>
    </citation>
    <scope>NUCLEOTIDE SEQUENCE</scope>
    <source>
        <strain evidence="10">NBRC 112290</strain>
    </source>
</reference>
<feature type="transmembrane region" description="Helical" evidence="8">
    <location>
        <begin position="320"/>
        <end position="339"/>
    </location>
</feature>
<dbReference type="Gene3D" id="1.20.1560.10">
    <property type="entry name" value="ABC transporter type 1, transmembrane domain"/>
    <property type="match status" value="1"/>
</dbReference>
<name>A0AA37UR78_9MICO</name>
<evidence type="ECO:0000256" key="2">
    <source>
        <dbReference type="ARBA" id="ARBA00022692"/>
    </source>
</evidence>
<feature type="domain" description="ABC transmembrane type-1" evidence="9">
    <location>
        <begin position="55"/>
        <end position="377"/>
    </location>
</feature>